<protein>
    <submittedName>
        <fullName evidence="2">Uncharacterized protein</fullName>
    </submittedName>
</protein>
<dbReference type="EMBL" id="KI913145">
    <property type="protein sequence ID" value="ETV74306.1"/>
    <property type="molecule type" value="Genomic_DNA"/>
</dbReference>
<evidence type="ECO:0000256" key="1">
    <source>
        <dbReference type="SAM" id="MobiDB-lite"/>
    </source>
</evidence>
<feature type="compositionally biased region" description="Low complexity" evidence="1">
    <location>
        <begin position="66"/>
        <end position="79"/>
    </location>
</feature>
<name>W4G4U1_APHAT</name>
<proteinExistence type="predicted"/>
<accession>W4G4U1</accession>
<gene>
    <name evidence="2" type="ORF">H257_11230</name>
</gene>
<dbReference type="RefSeq" id="XP_009836412.1">
    <property type="nucleotide sequence ID" value="XM_009838110.1"/>
</dbReference>
<feature type="region of interest" description="Disordered" evidence="1">
    <location>
        <begin position="66"/>
        <end position="90"/>
    </location>
</feature>
<dbReference type="VEuPathDB" id="FungiDB:H257_11230"/>
<feature type="compositionally biased region" description="Basic residues" evidence="1">
    <location>
        <begin position="80"/>
        <end position="90"/>
    </location>
</feature>
<dbReference type="AlphaFoldDB" id="W4G4U1"/>
<feature type="region of interest" description="Disordered" evidence="1">
    <location>
        <begin position="1"/>
        <end position="36"/>
    </location>
</feature>
<organism evidence="2">
    <name type="scientific">Aphanomyces astaci</name>
    <name type="common">Crayfish plague agent</name>
    <dbReference type="NCBI Taxonomy" id="112090"/>
    <lineage>
        <taxon>Eukaryota</taxon>
        <taxon>Sar</taxon>
        <taxon>Stramenopiles</taxon>
        <taxon>Oomycota</taxon>
        <taxon>Saprolegniomycetes</taxon>
        <taxon>Saprolegniales</taxon>
        <taxon>Verrucalvaceae</taxon>
        <taxon>Aphanomyces</taxon>
    </lineage>
</organism>
<reference evidence="2" key="1">
    <citation type="submission" date="2013-12" db="EMBL/GenBank/DDBJ databases">
        <title>The Genome Sequence of Aphanomyces astaci APO3.</title>
        <authorList>
            <consortium name="The Broad Institute Genomics Platform"/>
            <person name="Russ C."/>
            <person name="Tyler B."/>
            <person name="van West P."/>
            <person name="Dieguez-Uribeondo J."/>
            <person name="Young S.K."/>
            <person name="Zeng Q."/>
            <person name="Gargeya S."/>
            <person name="Fitzgerald M."/>
            <person name="Abouelleil A."/>
            <person name="Alvarado L."/>
            <person name="Chapman S.B."/>
            <person name="Gainer-Dewar J."/>
            <person name="Goldberg J."/>
            <person name="Griggs A."/>
            <person name="Gujja S."/>
            <person name="Hansen M."/>
            <person name="Howarth C."/>
            <person name="Imamovic A."/>
            <person name="Ireland A."/>
            <person name="Larimer J."/>
            <person name="McCowan C."/>
            <person name="Murphy C."/>
            <person name="Pearson M."/>
            <person name="Poon T.W."/>
            <person name="Priest M."/>
            <person name="Roberts A."/>
            <person name="Saif S."/>
            <person name="Shea T."/>
            <person name="Sykes S."/>
            <person name="Wortman J."/>
            <person name="Nusbaum C."/>
            <person name="Birren B."/>
        </authorList>
    </citation>
    <scope>NUCLEOTIDE SEQUENCE [LARGE SCALE GENOMIC DNA]</scope>
    <source>
        <strain evidence="2">APO3</strain>
    </source>
</reference>
<evidence type="ECO:0000313" key="2">
    <source>
        <dbReference type="EMBL" id="ETV74306.1"/>
    </source>
</evidence>
<dbReference type="GeneID" id="20813226"/>
<sequence>MTAYTDQPLPLAADNAEPSALGPSPHANMTDDTPASPPVCNVVVPESAPLVLLLSPLGCCHHPLSHATPPRATTTTTTHPHFRTHIRQPA</sequence>